<protein>
    <submittedName>
        <fullName evidence="3">Sigma factor algU negative regulatory protein MucA</fullName>
    </submittedName>
</protein>
<dbReference type="KEGG" id="ome:OLMES_1238"/>
<dbReference type="Pfam" id="PF03872">
    <property type="entry name" value="RseA_N"/>
    <property type="match status" value="1"/>
</dbReference>
<proteinExistence type="predicted"/>
<reference evidence="3 4" key="1">
    <citation type="submission" date="2017-05" db="EMBL/GenBank/DDBJ databases">
        <title>Genomic insights into alkan degradation activity of Oleiphilus messinensis.</title>
        <authorList>
            <person name="Kozyavkin S.A."/>
            <person name="Slesarev A.I."/>
            <person name="Golyshin P.N."/>
            <person name="Korzhenkov A."/>
            <person name="Golyshina O.N."/>
            <person name="Toshchakov S.V."/>
        </authorList>
    </citation>
    <scope>NUCLEOTIDE SEQUENCE [LARGE SCALE GENOMIC DNA]</scope>
    <source>
        <strain evidence="3 4">ME102</strain>
    </source>
</reference>
<name>A0A1Y0I508_9GAMM</name>
<dbReference type="AlphaFoldDB" id="A0A1Y0I508"/>
<gene>
    <name evidence="3" type="ORF">OLMES_1238</name>
</gene>
<dbReference type="SUPFAM" id="SSF89069">
    <property type="entry name" value="N-terminal, cytoplasmic domain of anti-sigmaE factor RseA"/>
    <property type="match status" value="1"/>
</dbReference>
<keyword evidence="4" id="KW-1185">Reference proteome</keyword>
<keyword evidence="1" id="KW-0812">Transmembrane</keyword>
<dbReference type="InterPro" id="IPR036147">
    <property type="entry name" value="Anti-sigma_E_RseA_N_sf"/>
</dbReference>
<dbReference type="GO" id="GO:0016989">
    <property type="term" value="F:sigma factor antagonist activity"/>
    <property type="evidence" value="ECO:0007669"/>
    <property type="project" value="InterPro"/>
</dbReference>
<evidence type="ECO:0000313" key="3">
    <source>
        <dbReference type="EMBL" id="ARU55320.1"/>
    </source>
</evidence>
<sequence length="243" mass="26637">MDERLKESISALFDNEAEELETRRVLASSDDRVLHQWKRYQQMSELIQTNSQAFDLSQRVSAAIADVEMEPVTNEDALTTNSVDPAKENTDQIPVIETNATGNVTHSSNTGHRKGYWGAAIAASISFFFVFGAWVSLQGSNPASDGQQLVQSDPALQISDEDVALVELRRQTEQPVATVANTDHDREALLDTEGADRLNDYLMRHAENGVMGAAPVIVPFARVASFNDLESSPAKNSEGQSSR</sequence>
<accession>A0A1Y0I508</accession>
<evidence type="ECO:0000256" key="1">
    <source>
        <dbReference type="SAM" id="Phobius"/>
    </source>
</evidence>
<dbReference type="InterPro" id="IPR005572">
    <property type="entry name" value="Anti-sigma_E_RseA_N"/>
</dbReference>
<feature type="transmembrane region" description="Helical" evidence="1">
    <location>
        <begin position="116"/>
        <end position="137"/>
    </location>
</feature>
<keyword evidence="1" id="KW-0472">Membrane</keyword>
<dbReference type="Gene3D" id="1.10.10.880">
    <property type="entry name" value="Anti sigma-E protein RseA, N-terminal domain"/>
    <property type="match status" value="1"/>
</dbReference>
<dbReference type="EMBL" id="CP021425">
    <property type="protein sequence ID" value="ARU55320.1"/>
    <property type="molecule type" value="Genomic_DNA"/>
</dbReference>
<dbReference type="CDD" id="cd16328">
    <property type="entry name" value="RseA_N"/>
    <property type="match status" value="1"/>
</dbReference>
<organism evidence="3 4">
    <name type="scientific">Oleiphilus messinensis</name>
    <dbReference type="NCBI Taxonomy" id="141451"/>
    <lineage>
        <taxon>Bacteria</taxon>
        <taxon>Pseudomonadati</taxon>
        <taxon>Pseudomonadota</taxon>
        <taxon>Gammaproteobacteria</taxon>
        <taxon>Oceanospirillales</taxon>
        <taxon>Oleiphilaceae</taxon>
        <taxon>Oleiphilus</taxon>
    </lineage>
</organism>
<dbReference type="OrthoDB" id="5734981at2"/>
<evidence type="ECO:0000259" key="2">
    <source>
        <dbReference type="Pfam" id="PF03872"/>
    </source>
</evidence>
<feature type="domain" description="Anti sigma-E protein RseA N-terminal" evidence="2">
    <location>
        <begin position="6"/>
        <end position="74"/>
    </location>
</feature>
<keyword evidence="1" id="KW-1133">Transmembrane helix</keyword>
<dbReference type="Proteomes" id="UP000196027">
    <property type="component" value="Chromosome"/>
</dbReference>
<dbReference type="RefSeq" id="WP_157678183.1">
    <property type="nucleotide sequence ID" value="NZ_CP021425.1"/>
</dbReference>
<evidence type="ECO:0000313" key="4">
    <source>
        <dbReference type="Proteomes" id="UP000196027"/>
    </source>
</evidence>